<evidence type="ECO:0000256" key="1">
    <source>
        <dbReference type="SAM" id="Phobius"/>
    </source>
</evidence>
<keyword evidence="1" id="KW-0812">Transmembrane</keyword>
<feature type="transmembrane region" description="Helical" evidence="1">
    <location>
        <begin position="12"/>
        <end position="33"/>
    </location>
</feature>
<evidence type="ECO:0000313" key="3">
    <source>
        <dbReference type="Proteomes" id="UP000224203"/>
    </source>
</evidence>
<comment type="caution">
    <text evidence="2">The sequence shown here is derived from an EMBL/GenBank/DDBJ whole genome shotgun (WGS) entry which is preliminary data.</text>
</comment>
<keyword evidence="1" id="KW-0472">Membrane</keyword>
<proteinExistence type="predicted"/>
<name>A0A9X7CGU7_BACCE</name>
<keyword evidence="1" id="KW-1133">Transmembrane helix</keyword>
<dbReference type="Proteomes" id="UP000224203">
    <property type="component" value="Unassembled WGS sequence"/>
</dbReference>
<protein>
    <submittedName>
        <fullName evidence="2">Uncharacterized protein</fullName>
    </submittedName>
</protein>
<feature type="transmembrane region" description="Helical" evidence="1">
    <location>
        <begin position="70"/>
        <end position="87"/>
    </location>
</feature>
<gene>
    <name evidence="2" type="ORF">COC69_31735</name>
</gene>
<feature type="transmembrane region" description="Helical" evidence="1">
    <location>
        <begin position="39"/>
        <end position="61"/>
    </location>
</feature>
<reference evidence="2 3" key="1">
    <citation type="submission" date="2017-09" db="EMBL/GenBank/DDBJ databases">
        <title>Large-scale bioinformatics analysis of Bacillus genomes uncovers conserved roles of natural products in bacterial physiology.</title>
        <authorList>
            <consortium name="Agbiome Team Llc"/>
            <person name="Bleich R.M."/>
            <person name="Grubbs K.J."/>
            <person name="Santa Maria K.C."/>
            <person name="Allen S.E."/>
            <person name="Farag S."/>
            <person name="Shank E.A."/>
            <person name="Bowers A."/>
        </authorList>
    </citation>
    <scope>NUCLEOTIDE SEQUENCE [LARGE SCALE GENOMIC DNA]</scope>
    <source>
        <strain evidence="2 3">AFS041711</strain>
    </source>
</reference>
<dbReference type="AlphaFoldDB" id="A0A9X7CGU7"/>
<evidence type="ECO:0000313" key="2">
    <source>
        <dbReference type="EMBL" id="PGS63296.1"/>
    </source>
</evidence>
<accession>A0A9X7CGU7</accession>
<dbReference type="EMBL" id="NULI01000307">
    <property type="protein sequence ID" value="PGS63296.1"/>
    <property type="molecule type" value="Genomic_DNA"/>
</dbReference>
<sequence length="118" mass="13556">MLFEKKSKNISNVICNLGIFGFMFLFGGMYTYVYFYGTALLETCIMVFIGSTLLVIQYYFLRDLNFKERIPEILIIIITNILSLFIIKENIALVAVVIGIATAACILINRKKIEKFYV</sequence>
<feature type="transmembrane region" description="Helical" evidence="1">
    <location>
        <begin position="93"/>
        <end position="109"/>
    </location>
</feature>
<organism evidence="2 3">
    <name type="scientific">Bacillus cereus</name>
    <dbReference type="NCBI Taxonomy" id="1396"/>
    <lineage>
        <taxon>Bacteria</taxon>
        <taxon>Bacillati</taxon>
        <taxon>Bacillota</taxon>
        <taxon>Bacilli</taxon>
        <taxon>Bacillales</taxon>
        <taxon>Bacillaceae</taxon>
        <taxon>Bacillus</taxon>
        <taxon>Bacillus cereus group</taxon>
    </lineage>
</organism>
<dbReference type="RefSeq" id="WP_098783810.1">
    <property type="nucleotide sequence ID" value="NZ_NULI01000307.1"/>
</dbReference>